<evidence type="ECO:0000256" key="3">
    <source>
        <dbReference type="ARBA" id="ARBA00023143"/>
    </source>
</evidence>
<comment type="caution">
    <text evidence="6">The sequence shown here is derived from an EMBL/GenBank/DDBJ whole genome shotgun (WGS) entry which is preliminary data.</text>
</comment>
<dbReference type="InterPro" id="IPR009926">
    <property type="entry name" value="T3SS_YcgR_PilZN"/>
</dbReference>
<dbReference type="InterPro" id="IPR009875">
    <property type="entry name" value="PilZ_domain"/>
</dbReference>
<keyword evidence="2" id="KW-0547">Nucleotide-binding</keyword>
<dbReference type="InterPro" id="IPR012349">
    <property type="entry name" value="Split_barrel_FMN-bd"/>
</dbReference>
<sequence>MAYMLKVGTELILEADHRDEIEKYKAKIEDFNGNEIYISYPINLKTNKTAFMKTGIQMIASFVDQESNAFSFKTKVIDRIKNRIPLIVLSFPGDAHLIKVQRRQFVRIETSIDVALQMSDSDVQFTAITEDFSAGGCAIIIPNKVKVKQGETANIHIVLPSHTGENIYLHTKCEVVRIFEKNNIHGASLKFTNLNHHQERQLIRFCFEKQLEYRKREMPN</sequence>
<evidence type="ECO:0000313" key="7">
    <source>
        <dbReference type="Proteomes" id="UP000676456"/>
    </source>
</evidence>
<proteinExistence type="predicted"/>
<protein>
    <submittedName>
        <fullName evidence="6">Flagellar brake domain-containing protein</fullName>
    </submittedName>
</protein>
<dbReference type="AlphaFoldDB" id="A0A942USP3"/>
<keyword evidence="6" id="KW-0969">Cilium</keyword>
<evidence type="ECO:0000259" key="4">
    <source>
        <dbReference type="Pfam" id="PF07238"/>
    </source>
</evidence>
<dbReference type="Pfam" id="PF12945">
    <property type="entry name" value="PilZNR"/>
    <property type="match status" value="1"/>
</dbReference>
<keyword evidence="1" id="KW-0973">c-di-GMP</keyword>
<feature type="domain" description="Type III secretion system flagellar brake protein YcgR PilZN" evidence="5">
    <location>
        <begin position="6"/>
        <end position="92"/>
    </location>
</feature>
<dbReference type="Pfam" id="PF07238">
    <property type="entry name" value="PilZ"/>
    <property type="match status" value="1"/>
</dbReference>
<keyword evidence="6" id="KW-0966">Cell projection</keyword>
<keyword evidence="3" id="KW-0975">Bacterial flagellum</keyword>
<reference evidence="6 7" key="1">
    <citation type="submission" date="2021-05" db="EMBL/GenBank/DDBJ databases">
        <title>Novel Bacillus species.</title>
        <authorList>
            <person name="Liu G."/>
        </authorList>
    </citation>
    <scope>NUCLEOTIDE SEQUENCE [LARGE SCALE GENOMIC DNA]</scope>
    <source>
        <strain evidence="6 7">FJAT-49682</strain>
    </source>
</reference>
<name>A0A942USP3_9BACI</name>
<dbReference type="Gene3D" id="2.30.110.10">
    <property type="entry name" value="Electron Transport, Fmn-binding Protein, Chain A"/>
    <property type="match status" value="1"/>
</dbReference>
<feature type="domain" description="PilZ" evidence="4">
    <location>
        <begin position="101"/>
        <end position="208"/>
    </location>
</feature>
<dbReference type="Proteomes" id="UP000676456">
    <property type="component" value="Unassembled WGS sequence"/>
</dbReference>
<evidence type="ECO:0000256" key="1">
    <source>
        <dbReference type="ARBA" id="ARBA00022636"/>
    </source>
</evidence>
<dbReference type="EMBL" id="JAGYPN010000001">
    <property type="protein sequence ID" value="MBS4222219.1"/>
    <property type="molecule type" value="Genomic_DNA"/>
</dbReference>
<organism evidence="6 7">
    <name type="scientific">Lederbergia citrea</name>
    <dbReference type="NCBI Taxonomy" id="2833581"/>
    <lineage>
        <taxon>Bacteria</taxon>
        <taxon>Bacillati</taxon>
        <taxon>Bacillota</taxon>
        <taxon>Bacilli</taxon>
        <taxon>Bacillales</taxon>
        <taxon>Bacillaceae</taxon>
        <taxon>Lederbergia</taxon>
    </lineage>
</organism>
<keyword evidence="6" id="KW-0282">Flagellum</keyword>
<keyword evidence="7" id="KW-1185">Reference proteome</keyword>
<accession>A0A942USP3</accession>
<dbReference type="Gene3D" id="2.40.10.220">
    <property type="entry name" value="predicted glycosyltransferase like domains"/>
    <property type="match status" value="1"/>
</dbReference>
<dbReference type="GO" id="GO:0035438">
    <property type="term" value="F:cyclic-di-GMP binding"/>
    <property type="evidence" value="ECO:0007669"/>
    <property type="project" value="InterPro"/>
</dbReference>
<evidence type="ECO:0000313" key="6">
    <source>
        <dbReference type="EMBL" id="MBS4222219.1"/>
    </source>
</evidence>
<evidence type="ECO:0000256" key="2">
    <source>
        <dbReference type="ARBA" id="ARBA00022741"/>
    </source>
</evidence>
<evidence type="ECO:0000259" key="5">
    <source>
        <dbReference type="Pfam" id="PF12945"/>
    </source>
</evidence>
<gene>
    <name evidence="6" type="ORF">KHA91_05540</name>
</gene>
<dbReference type="SUPFAM" id="SSF141371">
    <property type="entry name" value="PilZ domain-like"/>
    <property type="match status" value="1"/>
</dbReference>